<dbReference type="SUPFAM" id="SSF47203">
    <property type="entry name" value="Acyl-CoA dehydrogenase C-terminal domain-like"/>
    <property type="match status" value="1"/>
</dbReference>
<evidence type="ECO:0000259" key="9">
    <source>
        <dbReference type="Pfam" id="PF00441"/>
    </source>
</evidence>
<dbReference type="InterPro" id="IPR009100">
    <property type="entry name" value="AcylCoA_DH/oxidase_NM_dom_sf"/>
</dbReference>
<dbReference type="SUPFAM" id="SSF56645">
    <property type="entry name" value="Acyl-CoA dehydrogenase NM domain-like"/>
    <property type="match status" value="1"/>
</dbReference>
<dbReference type="InterPro" id="IPR006089">
    <property type="entry name" value="Acyl-CoA_DH_CS"/>
</dbReference>
<accession>A0A399R123</accession>
<evidence type="ECO:0000256" key="4">
    <source>
        <dbReference type="ARBA" id="ARBA00022456"/>
    </source>
</evidence>
<keyword evidence="5 8" id="KW-0285">Flavoprotein</keyword>
<keyword evidence="4" id="KW-0101">Branched-chain amino acid catabolism</keyword>
<comment type="caution">
    <text evidence="12">The sequence shown here is derived from an EMBL/GenBank/DDBJ whole genome shotgun (WGS) entry which is preliminary data.</text>
</comment>
<dbReference type="GO" id="GO:0050660">
    <property type="term" value="F:flavin adenine dinucleotide binding"/>
    <property type="evidence" value="ECO:0007669"/>
    <property type="project" value="InterPro"/>
</dbReference>
<dbReference type="Proteomes" id="UP000265431">
    <property type="component" value="Unassembled WGS sequence"/>
</dbReference>
<evidence type="ECO:0000256" key="1">
    <source>
        <dbReference type="ARBA" id="ARBA00001974"/>
    </source>
</evidence>
<dbReference type="AlphaFoldDB" id="A0A399R123"/>
<evidence type="ECO:0000256" key="6">
    <source>
        <dbReference type="ARBA" id="ARBA00022827"/>
    </source>
</evidence>
<evidence type="ECO:0000256" key="7">
    <source>
        <dbReference type="ARBA" id="ARBA00023002"/>
    </source>
</evidence>
<name>A0A399R123_9PROT</name>
<feature type="domain" description="Acyl-CoA dehydrogenase/oxidase C-terminal" evidence="9">
    <location>
        <begin position="230"/>
        <end position="378"/>
    </location>
</feature>
<dbReference type="InterPro" id="IPR006091">
    <property type="entry name" value="Acyl-CoA_Oxase/DH_mid-dom"/>
</dbReference>
<comment type="pathway">
    <text evidence="2">Amino-acid degradation; L-valine degradation.</text>
</comment>
<dbReference type="GO" id="GO:0009083">
    <property type="term" value="P:branched-chain amino acid catabolic process"/>
    <property type="evidence" value="ECO:0007669"/>
    <property type="project" value="UniProtKB-KW"/>
</dbReference>
<evidence type="ECO:0000259" key="10">
    <source>
        <dbReference type="Pfam" id="PF02770"/>
    </source>
</evidence>
<comment type="similarity">
    <text evidence="3 8">Belongs to the acyl-CoA dehydrogenase family.</text>
</comment>
<dbReference type="Gene3D" id="2.40.110.10">
    <property type="entry name" value="Butyryl-CoA Dehydrogenase, subunit A, domain 2"/>
    <property type="match status" value="1"/>
</dbReference>
<dbReference type="PANTHER" id="PTHR43884:SF12">
    <property type="entry name" value="ISOVALERYL-COA DEHYDROGENASE, MITOCHONDRIAL-RELATED"/>
    <property type="match status" value="1"/>
</dbReference>
<dbReference type="OrthoDB" id="9775090at2"/>
<dbReference type="Gene3D" id="1.10.540.10">
    <property type="entry name" value="Acyl-CoA dehydrogenase/oxidase, N-terminal domain"/>
    <property type="match status" value="1"/>
</dbReference>
<feature type="domain" description="Acyl-CoA oxidase/dehydrogenase middle" evidence="10">
    <location>
        <begin position="123"/>
        <end position="218"/>
    </location>
</feature>
<dbReference type="Pfam" id="PF00441">
    <property type="entry name" value="Acyl-CoA_dh_1"/>
    <property type="match status" value="1"/>
</dbReference>
<dbReference type="PROSITE" id="PS00073">
    <property type="entry name" value="ACYL_COA_DH_2"/>
    <property type="match status" value="1"/>
</dbReference>
<dbReference type="GO" id="GO:0003995">
    <property type="term" value="F:acyl-CoA dehydrogenase activity"/>
    <property type="evidence" value="ECO:0007669"/>
    <property type="project" value="InterPro"/>
</dbReference>
<evidence type="ECO:0000313" key="13">
    <source>
        <dbReference type="Proteomes" id="UP000265431"/>
    </source>
</evidence>
<proteinExistence type="inferred from homology"/>
<keyword evidence="13" id="KW-1185">Reference proteome</keyword>
<dbReference type="InterPro" id="IPR046373">
    <property type="entry name" value="Acyl-CoA_Oxase/DH_mid-dom_sf"/>
</dbReference>
<dbReference type="RefSeq" id="WP_119379822.1">
    <property type="nucleotide sequence ID" value="NZ_QWGB01000005.1"/>
</dbReference>
<evidence type="ECO:0000256" key="2">
    <source>
        <dbReference type="ARBA" id="ARBA00005109"/>
    </source>
</evidence>
<dbReference type="FunFam" id="2.40.110.10:FF:000001">
    <property type="entry name" value="Acyl-CoA dehydrogenase, mitochondrial"/>
    <property type="match status" value="1"/>
</dbReference>
<dbReference type="Pfam" id="PF02770">
    <property type="entry name" value="Acyl-CoA_dh_M"/>
    <property type="match status" value="1"/>
</dbReference>
<protein>
    <submittedName>
        <fullName evidence="12">Acyl-CoA dehydrogenase</fullName>
    </submittedName>
</protein>
<dbReference type="FunFam" id="1.20.140.10:FF:000001">
    <property type="entry name" value="Acyl-CoA dehydrogenase"/>
    <property type="match status" value="1"/>
</dbReference>
<gene>
    <name evidence="12" type="ORF">D1224_10530</name>
</gene>
<keyword evidence="6 8" id="KW-0274">FAD</keyword>
<evidence type="ECO:0000256" key="8">
    <source>
        <dbReference type="RuleBase" id="RU362125"/>
    </source>
</evidence>
<keyword evidence="7 8" id="KW-0560">Oxidoreductase</keyword>
<dbReference type="InterPro" id="IPR036250">
    <property type="entry name" value="AcylCo_DH-like_C"/>
</dbReference>
<evidence type="ECO:0000259" key="11">
    <source>
        <dbReference type="Pfam" id="PF02771"/>
    </source>
</evidence>
<organism evidence="12 13">
    <name type="scientific">Henriciella barbarensis</name>
    <dbReference type="NCBI Taxonomy" id="86342"/>
    <lineage>
        <taxon>Bacteria</taxon>
        <taxon>Pseudomonadati</taxon>
        <taxon>Pseudomonadota</taxon>
        <taxon>Alphaproteobacteria</taxon>
        <taxon>Hyphomonadales</taxon>
        <taxon>Hyphomonadaceae</taxon>
        <taxon>Henriciella</taxon>
    </lineage>
</organism>
<dbReference type="PANTHER" id="PTHR43884">
    <property type="entry name" value="ACYL-COA DEHYDROGENASE"/>
    <property type="match status" value="1"/>
</dbReference>
<dbReference type="Gene3D" id="1.20.140.10">
    <property type="entry name" value="Butyryl-CoA Dehydrogenase, subunit A, domain 3"/>
    <property type="match status" value="1"/>
</dbReference>
<evidence type="ECO:0000256" key="3">
    <source>
        <dbReference type="ARBA" id="ARBA00009347"/>
    </source>
</evidence>
<dbReference type="InterPro" id="IPR037069">
    <property type="entry name" value="AcylCoA_DH/ox_N_sf"/>
</dbReference>
<dbReference type="Pfam" id="PF02771">
    <property type="entry name" value="Acyl-CoA_dh_N"/>
    <property type="match status" value="1"/>
</dbReference>
<feature type="domain" description="Acyl-CoA dehydrogenase/oxidase N-terminal" evidence="11">
    <location>
        <begin position="8"/>
        <end position="119"/>
    </location>
</feature>
<dbReference type="EMBL" id="QWGB01000005">
    <property type="protein sequence ID" value="RIJ24633.1"/>
    <property type="molecule type" value="Genomic_DNA"/>
</dbReference>
<comment type="cofactor">
    <cofactor evidence="1 8">
        <name>FAD</name>
        <dbReference type="ChEBI" id="CHEBI:57692"/>
    </cofactor>
</comment>
<evidence type="ECO:0000256" key="5">
    <source>
        <dbReference type="ARBA" id="ARBA00022630"/>
    </source>
</evidence>
<reference evidence="12 13" key="1">
    <citation type="submission" date="2018-08" db="EMBL/GenBank/DDBJ databases">
        <title>Henriciella mobilis sp. nov., isolated from seawater.</title>
        <authorList>
            <person name="Cheng H."/>
            <person name="Wu Y.-H."/>
            <person name="Xu X.-W."/>
            <person name="Guo L.-L."/>
        </authorList>
    </citation>
    <scope>NUCLEOTIDE SEQUENCE [LARGE SCALE GENOMIC DNA]</scope>
    <source>
        <strain evidence="12 13">CCUG66934</strain>
    </source>
</reference>
<dbReference type="InterPro" id="IPR013786">
    <property type="entry name" value="AcylCoA_DH/ox_N"/>
</dbReference>
<dbReference type="FunFam" id="1.10.540.10:FF:000026">
    <property type="entry name" value="Acyl-CoA dehydrogenase medium chain"/>
    <property type="match status" value="1"/>
</dbReference>
<sequence length="383" mass="42762">MIPRTLFSEEHVLFRDAVRKFADKDVRPDLQEWEEREDTGTDIWKKCGEAGFLCATVDDAYGGAGADKLYSMILLEELGPLGGLGLSLAMHSDIVARYIQSYGSEYLKTKYLPKMVSGEMIGALAMSEPSAGSDVKTVKTRAERKGDHWVLNGSKIFISNGYHSGLVVVVAQTDKSLGAKGISLFVVDRDMPGFEKGKKLKKVGLRAQDTAELFFNDVIVPAENLLGEENKGFIHCMQDLPWERLQIAIMAVACAEYALELTKSYVTDRKLFGQRVSDFQNTRFRLAELASEIQIGRVFVDRCMELELKGKLSSNEASMAKYWCTDLQGRVVDECVQLHGGYGFMHEYEISRAWTDARAQRIYGGTNEVMKEMIANSILGKAK</sequence>
<evidence type="ECO:0000313" key="12">
    <source>
        <dbReference type="EMBL" id="RIJ24633.1"/>
    </source>
</evidence>
<dbReference type="InterPro" id="IPR009075">
    <property type="entry name" value="AcylCo_DH/oxidase_C"/>
</dbReference>